<reference evidence="3 4" key="1">
    <citation type="submission" date="2020-08" db="EMBL/GenBank/DDBJ databases">
        <authorList>
            <person name="Ramaprasad A."/>
        </authorList>
    </citation>
    <scope>NUCLEOTIDE SEQUENCE [LARGE SCALE GENOMIC DNA]</scope>
</reference>
<evidence type="ECO:0000313" key="3">
    <source>
        <dbReference type="EMBL" id="CAD2088061.1"/>
    </source>
</evidence>
<feature type="transmembrane region" description="Helical" evidence="1">
    <location>
        <begin position="169"/>
        <end position="186"/>
    </location>
</feature>
<evidence type="ECO:0000256" key="1">
    <source>
        <dbReference type="SAM" id="Phobius"/>
    </source>
</evidence>
<dbReference type="AlphaFoldDB" id="A0A6V7RZV6"/>
<keyword evidence="1" id="KW-0472">Membrane</keyword>
<organism evidence="3 4">
    <name type="scientific">Plasmodium vinckei lentum</name>
    <dbReference type="NCBI Taxonomy" id="138297"/>
    <lineage>
        <taxon>Eukaryota</taxon>
        <taxon>Sar</taxon>
        <taxon>Alveolata</taxon>
        <taxon>Apicomplexa</taxon>
        <taxon>Aconoidasida</taxon>
        <taxon>Haemosporida</taxon>
        <taxon>Plasmodiidae</taxon>
        <taxon>Plasmodium</taxon>
        <taxon>Plasmodium (Vinckeia)</taxon>
    </lineage>
</organism>
<feature type="domain" description="LITAF" evidence="2">
    <location>
        <begin position="59"/>
        <end position="143"/>
    </location>
</feature>
<dbReference type="SMART" id="SM00714">
    <property type="entry name" value="LITAF"/>
    <property type="match status" value="1"/>
</dbReference>
<gene>
    <name evidence="3" type="ORF">PVLDE_0601470</name>
</gene>
<dbReference type="PROSITE" id="PS51837">
    <property type="entry name" value="LITAF"/>
    <property type="match status" value="1"/>
</dbReference>
<feature type="transmembrane region" description="Helical" evidence="1">
    <location>
        <begin position="96"/>
        <end position="122"/>
    </location>
</feature>
<dbReference type="InterPro" id="IPR006629">
    <property type="entry name" value="LITAF"/>
</dbReference>
<keyword evidence="1" id="KW-0812">Transmembrane</keyword>
<dbReference type="Pfam" id="PF10601">
    <property type="entry name" value="zf-LITAF-like"/>
    <property type="match status" value="1"/>
</dbReference>
<dbReference type="EMBL" id="LR865368">
    <property type="protein sequence ID" value="CAD2088061.1"/>
    <property type="molecule type" value="Genomic_DNA"/>
</dbReference>
<keyword evidence="1" id="KW-1133">Transmembrane helix</keyword>
<dbReference type="Proteomes" id="UP000515308">
    <property type="component" value="Chromosome PVLDE_06"/>
</dbReference>
<protein>
    <recommendedName>
        <fullName evidence="2">LITAF domain-containing protein</fullName>
    </recommendedName>
</protein>
<accession>A0A6V7RZV6</accession>
<dbReference type="VEuPathDB" id="PlasmoDB:PVLDE_0601470"/>
<evidence type="ECO:0000259" key="2">
    <source>
        <dbReference type="PROSITE" id="PS51837"/>
    </source>
</evidence>
<name>A0A6V7RZV6_PLAVN</name>
<proteinExistence type="predicted"/>
<evidence type="ECO:0000313" key="4">
    <source>
        <dbReference type="Proteomes" id="UP000515308"/>
    </source>
</evidence>
<sequence length="659" mass="75778">MFGFGKYGKGRLSEMNTLKNEMVDMNAKVSKSHHSNELPKDNKKGVKKMDENMSHYNNGHGWKGKEQTESEFAKKPLNCEHCNKHVHPLIKSYTPIFVYILVILLFLFISFFTICLLPILYLTFKEKKYVCPICNRTLATSESSIKITRENKIITLQLQKFAIIVSEKYLALFLLLIFLIFFFYILRISTNMNFDSLAKGPNISVTWVDYLDDCGNKSQFRNSFNSAYNFKKKYYGNTIKWEGNVVQIREGFFSSNVLYIKMNPSEYKNNRPDVMALFNDSLINQVQHLQQNDLISFECTLIQISRNKDPHTCLLWNVALLKKYQNENVGIINFVKHMSIFDIINHDTNLNPFFIRSKDDQLEPEIIHTVDNDADNNDSNLSGYPSSHSSDSIKVINLSSTAPKVSGVMVDNEYIVNVDADDMDALSNITGLNYINPNHTDYKEAVYKQVLNDIQLNGKYPPSMVYSDLYDNNEDMDKMGILDSKLKLSLKDMDDTLGHRNVIEVINEEGEHIHHLNEVGSSYMDSSMFDTIYEHNTHIPYFNEEEHEIDADTYDSLVGHSKNDSIRFSSSNGQEVYINDYANSSNNVTISNGYDNIYVNKNPDTTESSILYDRNVEPEQTTISEPTQIEHSEKNQTNNVEIIINEGSNKNEEITEKPN</sequence>